<dbReference type="EMBL" id="VFOP01000001">
    <property type="protein sequence ID" value="TQL50905.1"/>
    <property type="molecule type" value="Genomic_DNA"/>
</dbReference>
<dbReference type="Pfam" id="PF07853">
    <property type="entry name" value="DUF1648"/>
    <property type="match status" value="1"/>
</dbReference>
<comment type="caution">
    <text evidence="3">The sequence shown here is derived from an EMBL/GenBank/DDBJ whole genome shotgun (WGS) entry which is preliminary data.</text>
</comment>
<proteinExistence type="predicted"/>
<feature type="domain" description="DUF1648" evidence="2">
    <location>
        <begin position="11"/>
        <end position="49"/>
    </location>
</feature>
<organism evidence="3 4">
    <name type="scientific">Ornithinicoccus hortensis</name>
    <dbReference type="NCBI Taxonomy" id="82346"/>
    <lineage>
        <taxon>Bacteria</taxon>
        <taxon>Bacillati</taxon>
        <taxon>Actinomycetota</taxon>
        <taxon>Actinomycetes</taxon>
        <taxon>Micrococcales</taxon>
        <taxon>Intrasporangiaceae</taxon>
        <taxon>Ornithinicoccus</taxon>
    </lineage>
</organism>
<dbReference type="AlphaFoldDB" id="A0A542YS30"/>
<evidence type="ECO:0000313" key="3">
    <source>
        <dbReference type="EMBL" id="TQL50905.1"/>
    </source>
</evidence>
<keyword evidence="1" id="KW-1133">Transmembrane helix</keyword>
<evidence type="ECO:0000313" key="4">
    <source>
        <dbReference type="Proteomes" id="UP000319516"/>
    </source>
</evidence>
<protein>
    <submittedName>
        <fullName evidence="3">Uncharacterized protein DUF1648</fullName>
    </submittedName>
</protein>
<evidence type="ECO:0000259" key="2">
    <source>
        <dbReference type="Pfam" id="PF07853"/>
    </source>
</evidence>
<feature type="transmembrane region" description="Helical" evidence="1">
    <location>
        <begin position="49"/>
        <end position="69"/>
    </location>
</feature>
<feature type="transmembrane region" description="Helical" evidence="1">
    <location>
        <begin position="134"/>
        <end position="154"/>
    </location>
</feature>
<dbReference type="InterPro" id="IPR012867">
    <property type="entry name" value="DUF1648"/>
</dbReference>
<keyword evidence="1" id="KW-0812">Transmembrane</keyword>
<evidence type="ECO:0000256" key="1">
    <source>
        <dbReference type="SAM" id="Phobius"/>
    </source>
</evidence>
<keyword evidence="1" id="KW-0472">Membrane</keyword>
<dbReference type="RefSeq" id="WP_141784973.1">
    <property type="nucleotide sequence ID" value="NZ_BAAAIK010000002.1"/>
</dbReference>
<dbReference type="OrthoDB" id="9808690at2"/>
<dbReference type="Proteomes" id="UP000319516">
    <property type="component" value="Unassembled WGS sequence"/>
</dbReference>
<sequence length="165" mass="18138">MARLAFWISAGACLVLLVLGWFVLPDRVPIHFGVGGDPDRWVDRTRAVLEMGAVVGGVALVFLLLAAGVRRVSPALINLPPRQKEWWTAEPARLERLRGMLAEDVLAMGAATLALLGGTLLLTGLTAYQEEPGLGWGVWALLCAYLLVLSLQVYRMMTVRYRPRE</sequence>
<keyword evidence="4" id="KW-1185">Reference proteome</keyword>
<feature type="transmembrane region" description="Helical" evidence="1">
    <location>
        <begin position="105"/>
        <end position="128"/>
    </location>
</feature>
<reference evidence="3 4" key="1">
    <citation type="submission" date="2019-06" db="EMBL/GenBank/DDBJ databases">
        <title>Sequencing the genomes of 1000 actinobacteria strains.</title>
        <authorList>
            <person name="Klenk H.-P."/>
        </authorList>
    </citation>
    <scope>NUCLEOTIDE SEQUENCE [LARGE SCALE GENOMIC DNA]</scope>
    <source>
        <strain evidence="3 4">DSM 12335</strain>
    </source>
</reference>
<name>A0A542YS30_9MICO</name>
<accession>A0A542YS30</accession>
<gene>
    <name evidence="3" type="ORF">FB467_2025</name>
</gene>